<dbReference type="AlphaFoldDB" id="A0A9P6JVV2"/>
<name>A0A9P6JVV2_9AGAR</name>
<gene>
    <name evidence="3" type="ORF">CPB83DRAFT_332434</name>
</gene>
<reference evidence="3" key="1">
    <citation type="submission" date="2020-11" db="EMBL/GenBank/DDBJ databases">
        <authorList>
            <consortium name="DOE Joint Genome Institute"/>
            <person name="Ahrendt S."/>
            <person name="Riley R."/>
            <person name="Andreopoulos W."/>
            <person name="Labutti K."/>
            <person name="Pangilinan J."/>
            <person name="Ruiz-Duenas F.J."/>
            <person name="Barrasa J.M."/>
            <person name="Sanchez-Garcia M."/>
            <person name="Camarero S."/>
            <person name="Miyauchi S."/>
            <person name="Serrano A."/>
            <person name="Linde D."/>
            <person name="Babiker R."/>
            <person name="Drula E."/>
            <person name="Ayuso-Fernandez I."/>
            <person name="Pacheco R."/>
            <person name="Padilla G."/>
            <person name="Ferreira P."/>
            <person name="Barriuso J."/>
            <person name="Kellner H."/>
            <person name="Castanera R."/>
            <person name="Alfaro M."/>
            <person name="Ramirez L."/>
            <person name="Pisabarro A.G."/>
            <person name="Kuo A."/>
            <person name="Tritt A."/>
            <person name="Lipzen A."/>
            <person name="He G."/>
            <person name="Yan M."/>
            <person name="Ng V."/>
            <person name="Cullen D."/>
            <person name="Martin F."/>
            <person name="Rosso M.-N."/>
            <person name="Henrissat B."/>
            <person name="Hibbett D."/>
            <person name="Martinez A.T."/>
            <person name="Grigoriev I.V."/>
        </authorList>
    </citation>
    <scope>NUCLEOTIDE SEQUENCE</scope>
    <source>
        <strain evidence="3">CBS 506.95</strain>
    </source>
</reference>
<protein>
    <submittedName>
        <fullName evidence="3">Uncharacterized protein</fullName>
    </submittedName>
</protein>
<sequence length="714" mass="77236">MSKPRDADVSENQVPLIDLSSCGATSSRKGSCASSLDMDLSDPFSGMDPENTVSITNTNLSAGKKLAVPEVLVSAEDLIGCGDSESFPLDTPERNNKNLSELKFLENCAWNAHISPASNSDLSLQSRKDGVYHEVELPAVWSSSFASASHENYLLDSTPLDSSLPDISERPGSTSDLATPFENDEISEGYLSACFDSPTSILGMTLDLTSTNRSRIPPGSPDSKRVHSRLPDSSSRSCGQTSFGLLPYLEGETETEIMSPNTTTDIDLTTPSPAVPTVEISQYSNLSSSSANLSATGKISSTEVDSEHVLAFVIEDKNVVDIPTSSPPSSSPPYASKYFPSSSPLPSSSPAVSLGTPPTSPLPCTELKNNSYQSIESDEINTSDPRLEVGVSPTIQTEKAHQVISVIATLVGSSSDPAEERITETTEPPVSSPVPIVAKQSAETARDPLEHQENVRVPGPKRSTLAAQKVQHKKLAKPFRPLTLVQPARPQEPMLSTAFAGSPSGPNDADITSSLAASTPPAKMSDDKIKHRTTRAAAQFKSPLSASMVDSDVDSARPTPNIQLLERKLQLLKRAVKARENSEEEELERLIKKWTEAGREIAYEVWDLVKDNVANDSGGNPTQKRGFQESWGWEDAGDAKRLKTEERNWGWDVVPVDEREAEQEAQEYEEVGAKRKFVDDEDAPRHNLGVMLRELGIATEVLGWSEAEENFVDL</sequence>
<keyword evidence="1" id="KW-0175">Coiled coil</keyword>
<evidence type="ECO:0000313" key="4">
    <source>
        <dbReference type="Proteomes" id="UP000807306"/>
    </source>
</evidence>
<dbReference type="Gene3D" id="6.10.140.1020">
    <property type="match status" value="1"/>
</dbReference>
<evidence type="ECO:0000256" key="1">
    <source>
        <dbReference type="SAM" id="Coils"/>
    </source>
</evidence>
<feature type="compositionally biased region" description="Basic and acidic residues" evidence="2">
    <location>
        <begin position="444"/>
        <end position="454"/>
    </location>
</feature>
<feature type="compositionally biased region" description="Low complexity" evidence="2">
    <location>
        <begin position="332"/>
        <end position="350"/>
    </location>
</feature>
<accession>A0A9P6JVV2</accession>
<evidence type="ECO:0000256" key="2">
    <source>
        <dbReference type="SAM" id="MobiDB-lite"/>
    </source>
</evidence>
<evidence type="ECO:0000313" key="3">
    <source>
        <dbReference type="EMBL" id="KAF9534378.1"/>
    </source>
</evidence>
<feature type="compositionally biased region" description="Polar residues" evidence="2">
    <location>
        <begin position="231"/>
        <end position="243"/>
    </location>
</feature>
<proteinExistence type="predicted"/>
<feature type="region of interest" description="Disordered" evidence="2">
    <location>
        <begin position="415"/>
        <end position="557"/>
    </location>
</feature>
<keyword evidence="4" id="KW-1185">Reference proteome</keyword>
<organism evidence="3 4">
    <name type="scientific">Crepidotus variabilis</name>
    <dbReference type="NCBI Taxonomy" id="179855"/>
    <lineage>
        <taxon>Eukaryota</taxon>
        <taxon>Fungi</taxon>
        <taxon>Dikarya</taxon>
        <taxon>Basidiomycota</taxon>
        <taxon>Agaricomycotina</taxon>
        <taxon>Agaricomycetes</taxon>
        <taxon>Agaricomycetidae</taxon>
        <taxon>Agaricales</taxon>
        <taxon>Agaricineae</taxon>
        <taxon>Crepidotaceae</taxon>
        <taxon>Crepidotus</taxon>
    </lineage>
</organism>
<feature type="region of interest" description="Disordered" evidence="2">
    <location>
        <begin position="210"/>
        <end position="243"/>
    </location>
</feature>
<comment type="caution">
    <text evidence="3">The sequence shown here is derived from an EMBL/GenBank/DDBJ whole genome shotgun (WGS) entry which is preliminary data.</text>
</comment>
<dbReference type="EMBL" id="MU157826">
    <property type="protein sequence ID" value="KAF9534378.1"/>
    <property type="molecule type" value="Genomic_DNA"/>
</dbReference>
<dbReference type="Proteomes" id="UP000807306">
    <property type="component" value="Unassembled WGS sequence"/>
</dbReference>
<feature type="region of interest" description="Disordered" evidence="2">
    <location>
        <begin position="320"/>
        <end position="364"/>
    </location>
</feature>
<dbReference type="OrthoDB" id="27934at2759"/>
<feature type="coiled-coil region" evidence="1">
    <location>
        <begin position="562"/>
        <end position="597"/>
    </location>
</feature>